<keyword evidence="3" id="KW-0408">Iron</keyword>
<dbReference type="SFLD" id="SFLDS00029">
    <property type="entry name" value="Radical_SAM"/>
    <property type="match status" value="1"/>
</dbReference>
<feature type="domain" description="4Fe4S-binding SPASM" evidence="6">
    <location>
        <begin position="204"/>
        <end position="271"/>
    </location>
</feature>
<dbReference type="CDD" id="cd01335">
    <property type="entry name" value="Radical_SAM"/>
    <property type="match status" value="1"/>
</dbReference>
<evidence type="ECO:0000259" key="5">
    <source>
        <dbReference type="Pfam" id="PF04055"/>
    </source>
</evidence>
<dbReference type="InterPro" id="IPR058240">
    <property type="entry name" value="rSAM_sf"/>
</dbReference>
<protein>
    <submittedName>
        <fullName evidence="7">Putative iron-sulfur cluster-binding domain contining protein</fullName>
    </submittedName>
</protein>
<dbReference type="InterPro" id="IPR050377">
    <property type="entry name" value="Radical_SAM_PqqE_MftC-like"/>
</dbReference>
<organism evidence="7">
    <name type="scientific">viral metagenome</name>
    <dbReference type="NCBI Taxonomy" id="1070528"/>
    <lineage>
        <taxon>unclassified sequences</taxon>
        <taxon>metagenomes</taxon>
        <taxon>organismal metagenomes</taxon>
    </lineage>
</organism>
<dbReference type="EMBL" id="MT141290">
    <property type="protein sequence ID" value="QJA57749.1"/>
    <property type="molecule type" value="Genomic_DNA"/>
</dbReference>
<accession>A0A6M3IJJ3</accession>
<dbReference type="Pfam" id="PF04055">
    <property type="entry name" value="Radical_SAM"/>
    <property type="match status" value="1"/>
</dbReference>
<dbReference type="AlphaFoldDB" id="A0A6M3IJJ3"/>
<evidence type="ECO:0000256" key="4">
    <source>
        <dbReference type="ARBA" id="ARBA00023014"/>
    </source>
</evidence>
<keyword evidence="4" id="KW-0411">Iron-sulfur</keyword>
<dbReference type="Pfam" id="PF13186">
    <property type="entry name" value="SPASM"/>
    <property type="match status" value="1"/>
</dbReference>
<gene>
    <name evidence="7" type="ORF">MM415B01568_0008</name>
</gene>
<proteinExistence type="predicted"/>
<dbReference type="PANTHER" id="PTHR11228">
    <property type="entry name" value="RADICAL SAM DOMAIN PROTEIN"/>
    <property type="match status" value="1"/>
</dbReference>
<evidence type="ECO:0000256" key="1">
    <source>
        <dbReference type="ARBA" id="ARBA00022691"/>
    </source>
</evidence>
<keyword evidence="2" id="KW-0479">Metal-binding</keyword>
<evidence type="ECO:0000313" key="7">
    <source>
        <dbReference type="EMBL" id="QJA57749.1"/>
    </source>
</evidence>
<dbReference type="GO" id="GO:0003824">
    <property type="term" value="F:catalytic activity"/>
    <property type="evidence" value="ECO:0007669"/>
    <property type="project" value="InterPro"/>
</dbReference>
<dbReference type="InterPro" id="IPR007197">
    <property type="entry name" value="rSAM"/>
</dbReference>
<dbReference type="InterPro" id="IPR013785">
    <property type="entry name" value="Aldolase_TIM"/>
</dbReference>
<dbReference type="Gene3D" id="3.20.20.70">
    <property type="entry name" value="Aldolase class I"/>
    <property type="match status" value="1"/>
</dbReference>
<dbReference type="SUPFAM" id="SSF102114">
    <property type="entry name" value="Radical SAM enzymes"/>
    <property type="match status" value="1"/>
</dbReference>
<evidence type="ECO:0000256" key="2">
    <source>
        <dbReference type="ARBA" id="ARBA00022723"/>
    </source>
</evidence>
<dbReference type="GO" id="GO:0051536">
    <property type="term" value="F:iron-sulfur cluster binding"/>
    <property type="evidence" value="ECO:0007669"/>
    <property type="project" value="UniProtKB-KW"/>
</dbReference>
<name>A0A6M3IJJ3_9ZZZZ</name>
<dbReference type="PANTHER" id="PTHR11228:SF7">
    <property type="entry name" value="PQQA PEPTIDE CYCLASE"/>
    <property type="match status" value="1"/>
</dbReference>
<sequence>MNPWSISVELTQGCNRNCEWCGVSYASKGYNFMELYLAVFIAKQLNTWFPKGKRIEFALGGEPLLHPKYLDAIAIFRKFYSNSQLQLSTNGITLLKDFEFKVIELFSHGLNILVLSMYEPEGKILKDLVYSSNLKNIEVIDFHSSKETPWYNFGNKVKKLFLMGDISIQQGTKRNSRKLLNHAGNIVSQKFNIFPLAVPLQKKCTNVFRELVIRYDGTVTACCMDFSRKLVMGNAKNTLLKLIWNGVKFNAVRTLLYRERRDLLDPCMLCNYYGGFMQGIGLYDIHDDVTDEDVLIQLITDIGSFCRTRGYKLSTSIDGKGFTKDLYKYRISSSRGDLMYANTIPEILHLTKDLI</sequence>
<reference evidence="7" key="1">
    <citation type="submission" date="2020-03" db="EMBL/GenBank/DDBJ databases">
        <title>The deep terrestrial virosphere.</title>
        <authorList>
            <person name="Holmfeldt K."/>
            <person name="Nilsson E."/>
            <person name="Simone D."/>
            <person name="Lopez-Fernandez M."/>
            <person name="Wu X."/>
            <person name="de Brujin I."/>
            <person name="Lundin D."/>
            <person name="Andersson A."/>
            <person name="Bertilsson S."/>
            <person name="Dopson M."/>
        </authorList>
    </citation>
    <scope>NUCLEOTIDE SEQUENCE</scope>
    <source>
        <strain evidence="7">MM415B01568</strain>
    </source>
</reference>
<evidence type="ECO:0000256" key="3">
    <source>
        <dbReference type="ARBA" id="ARBA00023004"/>
    </source>
</evidence>
<feature type="domain" description="Radical SAM core" evidence="5">
    <location>
        <begin position="8"/>
        <end position="113"/>
    </location>
</feature>
<dbReference type="GO" id="GO:0046872">
    <property type="term" value="F:metal ion binding"/>
    <property type="evidence" value="ECO:0007669"/>
    <property type="project" value="UniProtKB-KW"/>
</dbReference>
<dbReference type="InterPro" id="IPR023885">
    <property type="entry name" value="4Fe4S-binding_SPASM_dom"/>
</dbReference>
<keyword evidence="1" id="KW-0949">S-adenosyl-L-methionine</keyword>
<evidence type="ECO:0000259" key="6">
    <source>
        <dbReference type="Pfam" id="PF13186"/>
    </source>
</evidence>